<evidence type="ECO:0000256" key="4">
    <source>
        <dbReference type="ARBA" id="ARBA00023136"/>
    </source>
</evidence>
<feature type="transmembrane region" description="Helical" evidence="5">
    <location>
        <begin position="48"/>
        <end position="71"/>
    </location>
</feature>
<feature type="transmembrane region" description="Helical" evidence="5">
    <location>
        <begin position="182"/>
        <end position="199"/>
    </location>
</feature>
<evidence type="ECO:0000256" key="1">
    <source>
        <dbReference type="ARBA" id="ARBA00004141"/>
    </source>
</evidence>
<reference evidence="6 7" key="1">
    <citation type="submission" date="2020-08" db="EMBL/GenBank/DDBJ databases">
        <title>Croceimicrobium hydrocarbonivorans gen. nov., sp. nov., a novel marine bacterium isolated from a bacterial consortium that degrades polyethylene terephthalate.</title>
        <authorList>
            <person name="Liu R."/>
        </authorList>
    </citation>
    <scope>NUCLEOTIDE SEQUENCE [LARGE SCALE GENOMIC DNA]</scope>
    <source>
        <strain evidence="6 7">A20-9</strain>
    </source>
</reference>
<evidence type="ECO:0000256" key="5">
    <source>
        <dbReference type="SAM" id="Phobius"/>
    </source>
</evidence>
<dbReference type="GO" id="GO:0016020">
    <property type="term" value="C:membrane"/>
    <property type="evidence" value="ECO:0007669"/>
    <property type="project" value="UniProtKB-SubCell"/>
</dbReference>
<dbReference type="EMBL" id="CP060139">
    <property type="protein sequence ID" value="QNR23766.1"/>
    <property type="molecule type" value="Genomic_DNA"/>
</dbReference>
<evidence type="ECO:0000256" key="2">
    <source>
        <dbReference type="ARBA" id="ARBA00022692"/>
    </source>
</evidence>
<dbReference type="KEGG" id="chyd:H4K34_15515"/>
<dbReference type="Pfam" id="PF01758">
    <property type="entry name" value="SBF"/>
    <property type="match status" value="1"/>
</dbReference>
<comment type="subcellular location">
    <subcellularLocation>
        <location evidence="1">Membrane</location>
        <topology evidence="1">Multi-pass membrane protein</topology>
    </subcellularLocation>
</comment>
<keyword evidence="7" id="KW-1185">Reference proteome</keyword>
<keyword evidence="2 5" id="KW-0812">Transmembrane</keyword>
<feature type="transmembrane region" description="Helical" evidence="5">
    <location>
        <begin position="211"/>
        <end position="233"/>
    </location>
</feature>
<dbReference type="RefSeq" id="WP_210758301.1">
    <property type="nucleotide sequence ID" value="NZ_CP060139.1"/>
</dbReference>
<dbReference type="Gene3D" id="1.20.1530.20">
    <property type="match status" value="1"/>
</dbReference>
<dbReference type="InterPro" id="IPR002657">
    <property type="entry name" value="BilAc:Na_symport/Acr3"/>
</dbReference>
<organism evidence="6 7">
    <name type="scientific">Croceimicrobium hydrocarbonivorans</name>
    <dbReference type="NCBI Taxonomy" id="2761580"/>
    <lineage>
        <taxon>Bacteria</taxon>
        <taxon>Pseudomonadati</taxon>
        <taxon>Bacteroidota</taxon>
        <taxon>Flavobacteriia</taxon>
        <taxon>Flavobacteriales</taxon>
        <taxon>Owenweeksiaceae</taxon>
        <taxon>Croceimicrobium</taxon>
    </lineage>
</organism>
<feature type="transmembrane region" description="Helical" evidence="5">
    <location>
        <begin position="150"/>
        <end position="170"/>
    </location>
</feature>
<gene>
    <name evidence="6" type="ORF">H4K34_15515</name>
</gene>
<dbReference type="PANTHER" id="PTHR10361">
    <property type="entry name" value="SODIUM-BILE ACID COTRANSPORTER"/>
    <property type="match status" value="1"/>
</dbReference>
<accession>A0A7H0VDG8</accession>
<proteinExistence type="predicted"/>
<feature type="transmembrane region" description="Helical" evidence="5">
    <location>
        <begin position="77"/>
        <end position="96"/>
    </location>
</feature>
<evidence type="ECO:0000256" key="3">
    <source>
        <dbReference type="ARBA" id="ARBA00022989"/>
    </source>
</evidence>
<dbReference type="InterPro" id="IPR004710">
    <property type="entry name" value="Bilac:Na_transpt"/>
</dbReference>
<sequence length="308" mass="33903">MQDIDAIRLNFSADSLFLLNICLAIIMFGIALEIRFEDFKIILKNPKPAVLGLFSQFLLLPFLTYILITILEPQPSIALGMILVAACPGGNISNFMSHLGRANAALSVGLTSVATFLSLIMTPLNFKLYGSLYEPTASLLNQIQLDFWDVSKTVFLIILAPLAIGLWVQYRFPKTAKKMAPYFRIGSILLFIGFVLIAFKNNFQVFLDHIHLVLALVFFHNLIALVSGYAVGVLGGLETRDRRTLAIETGIQNSGLGLVLIFAFFEGLGGMAMVAAWWGIWHIISGLALAGYWSQKPTEALGLKEQSS</sequence>
<feature type="transmembrane region" description="Helical" evidence="5">
    <location>
        <begin position="16"/>
        <end position="36"/>
    </location>
</feature>
<keyword evidence="3 5" id="KW-1133">Transmembrane helix</keyword>
<dbReference type="PANTHER" id="PTHR10361:SF28">
    <property type="entry name" value="P3 PROTEIN-RELATED"/>
    <property type="match status" value="1"/>
</dbReference>
<keyword evidence="4 5" id="KW-0472">Membrane</keyword>
<evidence type="ECO:0000313" key="7">
    <source>
        <dbReference type="Proteomes" id="UP000516305"/>
    </source>
</evidence>
<evidence type="ECO:0000313" key="6">
    <source>
        <dbReference type="EMBL" id="QNR23766.1"/>
    </source>
</evidence>
<protein>
    <submittedName>
        <fullName evidence="6">Bile acid:sodium symporter family protein</fullName>
    </submittedName>
</protein>
<dbReference type="AlphaFoldDB" id="A0A7H0VDG8"/>
<feature type="transmembrane region" description="Helical" evidence="5">
    <location>
        <begin position="108"/>
        <end position="130"/>
    </location>
</feature>
<name>A0A7H0VDG8_9FLAO</name>
<dbReference type="Proteomes" id="UP000516305">
    <property type="component" value="Chromosome"/>
</dbReference>
<dbReference type="InterPro" id="IPR038770">
    <property type="entry name" value="Na+/solute_symporter_sf"/>
</dbReference>